<keyword evidence="6" id="KW-0007">Acetylation</keyword>
<keyword evidence="3 11" id="KW-0436">Ligase</keyword>
<comment type="similarity">
    <text evidence="1">Belongs to the ATP-dependent AMP-binding enzyme family.</text>
</comment>
<dbReference type="InterPro" id="IPR020845">
    <property type="entry name" value="AMP-binding_CS"/>
</dbReference>
<name>A0A6I2FB43_9MICO</name>
<dbReference type="InterPro" id="IPR042099">
    <property type="entry name" value="ANL_N_sf"/>
</dbReference>
<evidence type="ECO:0000256" key="3">
    <source>
        <dbReference type="ARBA" id="ARBA00022598"/>
    </source>
</evidence>
<dbReference type="GO" id="GO:0005829">
    <property type="term" value="C:cytosol"/>
    <property type="evidence" value="ECO:0007669"/>
    <property type="project" value="TreeGrafter"/>
</dbReference>
<feature type="domain" description="AMP-binding enzyme C-terminal" evidence="9">
    <location>
        <begin position="560"/>
        <end position="645"/>
    </location>
</feature>
<evidence type="ECO:0000256" key="7">
    <source>
        <dbReference type="NCBIfam" id="TIGR02188"/>
    </source>
</evidence>
<protein>
    <recommendedName>
        <fullName evidence="2 7">Acetate--CoA ligase</fullName>
        <ecNumber evidence="2 7">6.2.1.1</ecNumber>
    </recommendedName>
</protein>
<gene>
    <name evidence="11" type="primary">acs</name>
    <name evidence="11" type="ORF">GE115_04620</name>
</gene>
<evidence type="ECO:0000256" key="4">
    <source>
        <dbReference type="ARBA" id="ARBA00022741"/>
    </source>
</evidence>
<evidence type="ECO:0000256" key="5">
    <source>
        <dbReference type="ARBA" id="ARBA00022840"/>
    </source>
</evidence>
<evidence type="ECO:0000313" key="11">
    <source>
        <dbReference type="EMBL" id="MRG59153.1"/>
    </source>
</evidence>
<evidence type="ECO:0000256" key="1">
    <source>
        <dbReference type="ARBA" id="ARBA00006432"/>
    </source>
</evidence>
<dbReference type="Proteomes" id="UP000431080">
    <property type="component" value="Unassembled WGS sequence"/>
</dbReference>
<dbReference type="SUPFAM" id="SSF56801">
    <property type="entry name" value="Acetyl-CoA synthetase-like"/>
    <property type="match status" value="1"/>
</dbReference>
<keyword evidence="12" id="KW-1185">Reference proteome</keyword>
<dbReference type="GO" id="GO:0005524">
    <property type="term" value="F:ATP binding"/>
    <property type="evidence" value="ECO:0007669"/>
    <property type="project" value="UniProtKB-KW"/>
</dbReference>
<sequence>MTIDTLLHEERRFAPPADFATRANVTAADATALREAAAADPVAFWETQAERLDWAERWHTAHTWRHPVTGAASGAERPAGSADAPIGATWFAGGRLNASVNCVDRHVASGLGDKVAFFFEGERGDRRSLTYAQLQREVAKAANALTELGVTKGDRVVVYLPVLLETVIVTLAIARLGAIHSLVFGGFSAEALRFRVEDTGAKLLVTTDGQFRRGAAVAVKAAADAAVEGVASIEHVLVIRRTGDETPGLPWTPGRDVWWHEIVGRQPDVHEAEAFDAETPLFIIYTSGTTGKPKGLVHTTGGYLTHAAYSQWAVFDVQPDDVYWCTADLAWVTAHTYELYGPLLNGTTSVIYEGTPNTPHPGRHFEVIERYGVTIYYTAPTLIRSLMTWFPEGVPAVDRGGHDLSSIRLLGSVGEAINPEAWIWFRREIGADRAPIVDTWWQSETGAAVMAPLPGVDALKPGSSLRALPGLRTLVVDDAGDEVARGEGGYLVLDGTWPGMARTVWGNPDRYRDSYWARFAGRGYFFSGDGARYDADGDVWLLGRVDDVINVSGHRLSTIEIESALVAHPAVAEAGVVGVTDATTGEAIAAFVVAPDGLEGRSDASSGASDRAAALRAHVATAIGPIAKPRDVVFVADLPKTRSGKIMRRLLVDLAEGRPLGDTTSLQDEAVPGRIAALLGRS</sequence>
<dbReference type="GO" id="GO:0016208">
    <property type="term" value="F:AMP binding"/>
    <property type="evidence" value="ECO:0007669"/>
    <property type="project" value="InterPro"/>
</dbReference>
<feature type="domain" description="Acetyl-coenzyme A synthetase N-terminal" evidence="10">
    <location>
        <begin position="32"/>
        <end position="102"/>
    </location>
</feature>
<comment type="caution">
    <text evidence="11">The sequence shown here is derived from an EMBL/GenBank/DDBJ whole genome shotgun (WGS) entry which is preliminary data.</text>
</comment>
<dbReference type="Gene3D" id="3.40.50.12780">
    <property type="entry name" value="N-terminal domain of ligase-like"/>
    <property type="match status" value="1"/>
</dbReference>
<feature type="domain" description="AMP-dependent synthetase/ligase" evidence="8">
    <location>
        <begin position="107"/>
        <end position="502"/>
    </location>
</feature>
<dbReference type="Pfam" id="PF00501">
    <property type="entry name" value="AMP-binding"/>
    <property type="match status" value="1"/>
</dbReference>
<dbReference type="NCBIfam" id="TIGR02188">
    <property type="entry name" value="Ac_CoA_lig_AcsA"/>
    <property type="match status" value="1"/>
</dbReference>
<dbReference type="RefSeq" id="WP_153683610.1">
    <property type="nucleotide sequence ID" value="NZ_WJIF01000002.1"/>
</dbReference>
<dbReference type="GO" id="GO:0019427">
    <property type="term" value="P:acetyl-CoA biosynthetic process from acetate"/>
    <property type="evidence" value="ECO:0007669"/>
    <property type="project" value="UniProtKB-UniRule"/>
</dbReference>
<evidence type="ECO:0000259" key="9">
    <source>
        <dbReference type="Pfam" id="PF13193"/>
    </source>
</evidence>
<dbReference type="InterPro" id="IPR011904">
    <property type="entry name" value="Ac_CoA_lig"/>
</dbReference>
<dbReference type="AlphaFoldDB" id="A0A6I2FB43"/>
<evidence type="ECO:0000259" key="8">
    <source>
        <dbReference type="Pfam" id="PF00501"/>
    </source>
</evidence>
<dbReference type="NCBIfam" id="NF001208">
    <property type="entry name" value="PRK00174.1"/>
    <property type="match status" value="1"/>
</dbReference>
<evidence type="ECO:0000256" key="2">
    <source>
        <dbReference type="ARBA" id="ARBA00013275"/>
    </source>
</evidence>
<dbReference type="PROSITE" id="PS00455">
    <property type="entry name" value="AMP_BINDING"/>
    <property type="match status" value="1"/>
</dbReference>
<dbReference type="PANTHER" id="PTHR24095:SF14">
    <property type="entry name" value="ACETYL-COENZYME A SYNTHETASE 1"/>
    <property type="match status" value="1"/>
</dbReference>
<dbReference type="EMBL" id="WJIF01000002">
    <property type="protein sequence ID" value="MRG59153.1"/>
    <property type="molecule type" value="Genomic_DNA"/>
</dbReference>
<keyword evidence="5" id="KW-0067">ATP-binding</keyword>
<dbReference type="FunFam" id="3.40.50.12780:FF:000001">
    <property type="entry name" value="Acetyl-coenzyme A synthetase"/>
    <property type="match status" value="1"/>
</dbReference>
<reference evidence="11 12" key="1">
    <citation type="submission" date="2019-10" db="EMBL/GenBank/DDBJ databases">
        <authorList>
            <person name="Nie G."/>
            <person name="Ming H."/>
            <person name="Yi B."/>
        </authorList>
    </citation>
    <scope>NUCLEOTIDE SEQUENCE [LARGE SCALE GENOMIC DNA]</scope>
    <source>
        <strain evidence="11 12">CFH 90414</strain>
    </source>
</reference>
<proteinExistence type="inferred from homology"/>
<dbReference type="GO" id="GO:0003987">
    <property type="term" value="F:acetate-CoA ligase activity"/>
    <property type="evidence" value="ECO:0007669"/>
    <property type="project" value="UniProtKB-UniRule"/>
</dbReference>
<organism evidence="11 12">
    <name type="scientific">Agromyces agglutinans</name>
    <dbReference type="NCBI Taxonomy" id="2662258"/>
    <lineage>
        <taxon>Bacteria</taxon>
        <taxon>Bacillati</taxon>
        <taxon>Actinomycetota</taxon>
        <taxon>Actinomycetes</taxon>
        <taxon>Micrococcales</taxon>
        <taxon>Microbacteriaceae</taxon>
        <taxon>Agromyces</taxon>
    </lineage>
</organism>
<evidence type="ECO:0000256" key="6">
    <source>
        <dbReference type="ARBA" id="ARBA00022990"/>
    </source>
</evidence>
<evidence type="ECO:0000259" key="10">
    <source>
        <dbReference type="Pfam" id="PF16177"/>
    </source>
</evidence>
<dbReference type="PANTHER" id="PTHR24095">
    <property type="entry name" value="ACETYL-COENZYME A SYNTHETASE"/>
    <property type="match status" value="1"/>
</dbReference>
<dbReference type="InterPro" id="IPR000873">
    <property type="entry name" value="AMP-dep_synth/lig_dom"/>
</dbReference>
<dbReference type="Pfam" id="PF13193">
    <property type="entry name" value="AMP-binding_C"/>
    <property type="match status" value="1"/>
</dbReference>
<dbReference type="InterPro" id="IPR025110">
    <property type="entry name" value="AMP-bd_C"/>
</dbReference>
<keyword evidence="4" id="KW-0547">Nucleotide-binding</keyword>
<dbReference type="InterPro" id="IPR032387">
    <property type="entry name" value="ACAS_N"/>
</dbReference>
<dbReference type="InterPro" id="IPR045851">
    <property type="entry name" value="AMP-bd_C_sf"/>
</dbReference>
<evidence type="ECO:0000313" key="12">
    <source>
        <dbReference type="Proteomes" id="UP000431080"/>
    </source>
</evidence>
<dbReference type="Pfam" id="PF16177">
    <property type="entry name" value="ACAS_N"/>
    <property type="match status" value="1"/>
</dbReference>
<dbReference type="Gene3D" id="3.30.300.30">
    <property type="match status" value="1"/>
</dbReference>
<dbReference type="EC" id="6.2.1.1" evidence="2 7"/>
<accession>A0A6I2FB43</accession>